<evidence type="ECO:0000313" key="2">
    <source>
        <dbReference type="EMBL" id="KHJ36187.1"/>
    </source>
</evidence>
<dbReference type="AlphaFoldDB" id="A0A0B1PBW1"/>
<evidence type="ECO:0000256" key="1">
    <source>
        <dbReference type="SAM" id="MobiDB-lite"/>
    </source>
</evidence>
<gene>
    <name evidence="2" type="ORF">EV44_g3622</name>
</gene>
<keyword evidence="3" id="KW-1185">Reference proteome</keyword>
<sequence length="147" mass="16329">MQSKKLLKNSSLKDSPILRKEDQLNGVWKNLIDGIRIDLDRGEEAIVSKNVMDLITTRITPQISSEPNTDRILSFLNPARPVKEAPRRFSELASDDELSDIPEEFADDGGPSTSSRPTSRAKRIASISEVQTPKRRTTRTNPGAGDD</sequence>
<proteinExistence type="predicted"/>
<accession>A0A0B1PBW1</accession>
<feature type="region of interest" description="Disordered" evidence="1">
    <location>
        <begin position="83"/>
        <end position="147"/>
    </location>
</feature>
<dbReference type="EMBL" id="JNVN01000116">
    <property type="protein sequence ID" value="KHJ36187.1"/>
    <property type="molecule type" value="Genomic_DNA"/>
</dbReference>
<reference evidence="2 3" key="1">
    <citation type="journal article" date="2014" name="BMC Genomics">
        <title>Adaptive genomic structural variation in the grape powdery mildew pathogen, Erysiphe necator.</title>
        <authorList>
            <person name="Jones L."/>
            <person name="Riaz S."/>
            <person name="Morales-Cruz A."/>
            <person name="Amrine K.C."/>
            <person name="McGuire B."/>
            <person name="Gubler W.D."/>
            <person name="Walker M.A."/>
            <person name="Cantu D."/>
        </authorList>
    </citation>
    <scope>NUCLEOTIDE SEQUENCE [LARGE SCALE GENOMIC DNA]</scope>
    <source>
        <strain evidence="3">c</strain>
    </source>
</reference>
<dbReference type="HOGENOM" id="CLU_1769465_0_0_1"/>
<protein>
    <submittedName>
        <fullName evidence="2">Uncharacterized protein</fullName>
    </submittedName>
</protein>
<comment type="caution">
    <text evidence="2">The sequence shown here is derived from an EMBL/GenBank/DDBJ whole genome shotgun (WGS) entry which is preliminary data.</text>
</comment>
<dbReference type="Proteomes" id="UP000030854">
    <property type="component" value="Unassembled WGS sequence"/>
</dbReference>
<name>A0A0B1PBW1_UNCNE</name>
<evidence type="ECO:0000313" key="3">
    <source>
        <dbReference type="Proteomes" id="UP000030854"/>
    </source>
</evidence>
<feature type="compositionally biased region" description="Acidic residues" evidence="1">
    <location>
        <begin position="93"/>
        <end position="107"/>
    </location>
</feature>
<organism evidence="2 3">
    <name type="scientific">Uncinula necator</name>
    <name type="common">Grape powdery mildew</name>
    <dbReference type="NCBI Taxonomy" id="52586"/>
    <lineage>
        <taxon>Eukaryota</taxon>
        <taxon>Fungi</taxon>
        <taxon>Dikarya</taxon>
        <taxon>Ascomycota</taxon>
        <taxon>Pezizomycotina</taxon>
        <taxon>Leotiomycetes</taxon>
        <taxon>Erysiphales</taxon>
        <taxon>Erysiphaceae</taxon>
        <taxon>Erysiphe</taxon>
    </lineage>
</organism>